<sequence>MTRLLKRISASLKIFTMKKKIYEWILSTNIVGKTEEDYEFTSTLAEAEIMHDKLPKLSECNPN</sequence>
<name>A0AAE0S2V8_9BIVA</name>
<dbReference type="Proteomes" id="UP001195483">
    <property type="component" value="Unassembled WGS sequence"/>
</dbReference>
<comment type="caution">
    <text evidence="1">The sequence shown here is derived from an EMBL/GenBank/DDBJ whole genome shotgun (WGS) entry which is preliminary data.</text>
</comment>
<keyword evidence="2" id="KW-1185">Reference proteome</keyword>
<evidence type="ECO:0000313" key="1">
    <source>
        <dbReference type="EMBL" id="KAK3583945.1"/>
    </source>
</evidence>
<organism evidence="1 2">
    <name type="scientific">Potamilus streckersoni</name>
    <dbReference type="NCBI Taxonomy" id="2493646"/>
    <lineage>
        <taxon>Eukaryota</taxon>
        <taxon>Metazoa</taxon>
        <taxon>Spiralia</taxon>
        <taxon>Lophotrochozoa</taxon>
        <taxon>Mollusca</taxon>
        <taxon>Bivalvia</taxon>
        <taxon>Autobranchia</taxon>
        <taxon>Heteroconchia</taxon>
        <taxon>Palaeoheterodonta</taxon>
        <taxon>Unionida</taxon>
        <taxon>Unionoidea</taxon>
        <taxon>Unionidae</taxon>
        <taxon>Ambleminae</taxon>
        <taxon>Lampsilini</taxon>
        <taxon>Potamilus</taxon>
    </lineage>
</organism>
<dbReference type="EMBL" id="JAEAOA010001970">
    <property type="protein sequence ID" value="KAK3583945.1"/>
    <property type="molecule type" value="Genomic_DNA"/>
</dbReference>
<dbReference type="AlphaFoldDB" id="A0AAE0S2V8"/>
<accession>A0AAE0S2V8</accession>
<reference evidence="1" key="2">
    <citation type="journal article" date="2021" name="Genome Biol. Evol.">
        <title>Developing a high-quality reference genome for a parasitic bivalve with doubly uniparental inheritance (Bivalvia: Unionida).</title>
        <authorList>
            <person name="Smith C.H."/>
        </authorList>
    </citation>
    <scope>NUCLEOTIDE SEQUENCE</scope>
    <source>
        <strain evidence="1">CHS0354</strain>
        <tissue evidence="1">Mantle</tissue>
    </source>
</reference>
<proteinExistence type="predicted"/>
<reference evidence="1" key="3">
    <citation type="submission" date="2023-05" db="EMBL/GenBank/DDBJ databases">
        <authorList>
            <person name="Smith C.H."/>
        </authorList>
    </citation>
    <scope>NUCLEOTIDE SEQUENCE</scope>
    <source>
        <strain evidence="1">CHS0354</strain>
        <tissue evidence="1">Mantle</tissue>
    </source>
</reference>
<evidence type="ECO:0000313" key="2">
    <source>
        <dbReference type="Proteomes" id="UP001195483"/>
    </source>
</evidence>
<protein>
    <submittedName>
        <fullName evidence="1">Uncharacterized protein</fullName>
    </submittedName>
</protein>
<gene>
    <name evidence="1" type="ORF">CHS0354_033736</name>
</gene>
<reference evidence="1" key="1">
    <citation type="journal article" date="2021" name="Genome Biol. Evol.">
        <title>A High-Quality Reference Genome for a Parasitic Bivalve with Doubly Uniparental Inheritance (Bivalvia: Unionida).</title>
        <authorList>
            <person name="Smith C.H."/>
        </authorList>
    </citation>
    <scope>NUCLEOTIDE SEQUENCE</scope>
    <source>
        <strain evidence="1">CHS0354</strain>
    </source>
</reference>